<organism evidence="5 6">
    <name type="scientific">Cirrhinus mrigala</name>
    <name type="common">Mrigala</name>
    <dbReference type="NCBI Taxonomy" id="683832"/>
    <lineage>
        <taxon>Eukaryota</taxon>
        <taxon>Metazoa</taxon>
        <taxon>Chordata</taxon>
        <taxon>Craniata</taxon>
        <taxon>Vertebrata</taxon>
        <taxon>Euteleostomi</taxon>
        <taxon>Actinopterygii</taxon>
        <taxon>Neopterygii</taxon>
        <taxon>Teleostei</taxon>
        <taxon>Ostariophysi</taxon>
        <taxon>Cypriniformes</taxon>
        <taxon>Cyprinidae</taxon>
        <taxon>Labeoninae</taxon>
        <taxon>Labeonini</taxon>
        <taxon>Cirrhinus</taxon>
    </lineage>
</organism>
<reference evidence="5 6" key="1">
    <citation type="submission" date="2024-05" db="EMBL/GenBank/DDBJ databases">
        <title>Genome sequencing and assembly of Indian major carp, Cirrhinus mrigala (Hamilton, 1822).</title>
        <authorList>
            <person name="Mohindra V."/>
            <person name="Chowdhury L.M."/>
            <person name="Lal K."/>
            <person name="Jena J.K."/>
        </authorList>
    </citation>
    <scope>NUCLEOTIDE SEQUENCE [LARGE SCALE GENOMIC DNA]</scope>
    <source>
        <strain evidence="5">CM1030</strain>
        <tissue evidence="5">Blood</tissue>
    </source>
</reference>
<evidence type="ECO:0000313" key="6">
    <source>
        <dbReference type="Proteomes" id="UP001529510"/>
    </source>
</evidence>
<dbReference type="Pfam" id="PF05380">
    <property type="entry name" value="Peptidase_A17"/>
    <property type="match status" value="1"/>
</dbReference>
<proteinExistence type="inferred from homology"/>
<name>A0ABD0PFB8_CIRMR</name>
<gene>
    <name evidence="5" type="ORF">M9458_032771</name>
</gene>
<feature type="non-terminal residue" evidence="5">
    <location>
        <position position="1821"/>
    </location>
</feature>
<evidence type="ECO:0000256" key="2">
    <source>
        <dbReference type="ARBA" id="ARBA00012180"/>
    </source>
</evidence>
<comment type="caution">
    <text evidence="5">The sequence shown here is derived from an EMBL/GenBank/DDBJ whole genome shotgun (WGS) entry which is preliminary data.</text>
</comment>
<dbReference type="GO" id="GO:0004523">
    <property type="term" value="F:RNA-DNA hybrid ribonuclease activity"/>
    <property type="evidence" value="ECO:0007669"/>
    <property type="project" value="UniProtKB-EC"/>
</dbReference>
<dbReference type="InterPro" id="IPR043502">
    <property type="entry name" value="DNA/RNA_pol_sf"/>
</dbReference>
<dbReference type="Gene3D" id="3.30.420.10">
    <property type="entry name" value="Ribonuclease H-like superfamily/Ribonuclease H"/>
    <property type="match status" value="1"/>
</dbReference>
<dbReference type="SUPFAM" id="SSF53098">
    <property type="entry name" value="Ribonuclease H-like"/>
    <property type="match status" value="1"/>
</dbReference>
<dbReference type="InterPro" id="IPR041588">
    <property type="entry name" value="Integrase_H2C2"/>
</dbReference>
<keyword evidence="6" id="KW-1185">Reference proteome</keyword>
<dbReference type="InterPro" id="IPR012337">
    <property type="entry name" value="RNaseH-like_sf"/>
</dbReference>
<dbReference type="GO" id="GO:0006259">
    <property type="term" value="P:DNA metabolic process"/>
    <property type="evidence" value="ECO:0007669"/>
    <property type="project" value="UniProtKB-ARBA"/>
</dbReference>
<dbReference type="Pfam" id="PF03564">
    <property type="entry name" value="DUF1759"/>
    <property type="match status" value="1"/>
</dbReference>
<sequence length="1821" mass="204530">MVLRAGLCLKMDPETPSATEPAETPSTTEPVVRPRPPRERHLPAHFTDYDVQLPPNLHPEPPPAASQRPSRPSRHASRSISSGTVSSTSSRSHRSVQRRSPRHGLSDLQAARLEERLKTLDLEELQRQIEEDAIVDKECERLDAQAREAQYRQEQATKARELLAKQVESRRRLRKVQNDLQVAKYVRVLLEQESRDVNVPATQSSLAVDALSEVSTQQHRVAATVDVKSSAQVRPSPTLPAVHITASVAESPFSSATLPVEVTQPNVVTGSSALLVTAPPTLMSRQDCTAPSPFNPAAVTRPHHYSDTCVTYSLAPSVSVPPTVPSVVPVTLGAQTYQATNPSPYWTAVPYPIAPLEASHSSAVLFPSPAQPPGLEILAASAYGVPKPSIPNFDTGRESDFALLKMALDNVMNNQPHLSEHYKYQVLLSHLKLPSALQLAKAYMYDPRPYTTALQALQDKYGQPRQLVQSELGVILNAPAVKFGDAEAFDSFSLSIQTLVGMLTTLEGPNGYELRCGSHVDRLLSKMPPSYRNGFVEYCFSRGILQTGTDRTYTLPDLSAWLQMKSQAKCISTKAATMYQTDMARSTKKDQQRSVHSRPKERSTSILYTADASSVLQGQMKSKTPSKIQPFCPYCSTKDHFLNACPKFKILTTEQIVQWISNEKRCWKCGQTHTPDRCTLKRTCTDCKELHLTILHDADLQIQKSVLLVNVPTPQVYLDRPNRSQKWLHTVSLHVSPLHRPCRKYLIPHAFTADNLRLSEHSYPVSALQRKYEHLRSLPLPLIDRAKPLLLIGSDMPHLLIPVQPVCMGPPNGPIAVCTRLGWTLQGPTGLSQTTLSTPQCLHITTTTLNSELFKNVERLWQIDTLPYVNEKTATRSKQDQYALTLLQTHTTKVEVSGVMRYATPLLRRPNAELLKAPKEAVMANLRSTERKLTKDLRRAESYCSEMRKLQEAGYVAEISSQEADQSSESWYIPHHMVTHNNKDRIVFNCSYSFQGHALNDILLPGPILGTSLLGVMLRFREHPVAISGDVKGMFHQVRLLPSDKPIVRFLWRDMQRTEQPKIYEWQVLPFGTTCSPCCAIYALQEIAQNHPQADPALVRTVKSSFYVDNCLHSLQTVAEARTLVDDLRQLLLTGGFELRQWASNRPEVIQHLPSEARSQNSELWLSQKGTDLLEGTLGLLWNCLTDSFSYKPSQSGCLEPTLRNVYSVLASQYDPLGYLIPFTTRAKVLVQDLWKNNLGWDDPITSDSLLTRWQDWQQELQNLNRITIPRCYTPIVGPVEILNRDLHIFCDASERAYGSVAYMRTENSEGHVHVSFVLARSRVAPRKQMTIPRLELSAALTGAQVANILQSELTVDISRVILWSDSATVLQWLKSDSCRYKVFVGTRVAEIQSLTNIDSWRYVDSVSNPADIITRGQPLKDLIPPCRWSNGPNFLHQPESCWPTLPADESEPEAELKKSAVCLHVSTSPDIPLPDVNQFSTWTELLKATVTSLHGAAPSTTQSIDDSERYISAEKLLIQRAQKDSFPEEFKALATERPLLSNSRLASLSPEYDKASGLIRVGGRLRHAKHMELDAIHPIVLDPQHNLTKLLIKDRDSSLFHPGPERVFAELRRRYWILRGREAIKKHQYQCMDCQKWRAKPGIPRMADLPPTRQRLYKPPFYSTGKDCFGPFTVKIGRRTEKRWGIVFKCLTTCCVHLDLLESLDTDAFLMSLRRFIARRGKPFKLLCDNGTNFVGGDKEMKAAYDAMVPQLRDQLAEQQISFRFIPPGAPHFGGAWEREVKSVKQALKVVLKDQTVTETVLRTVLIEVEGILNAKPLGY</sequence>
<evidence type="ECO:0000256" key="3">
    <source>
        <dbReference type="SAM" id="MobiDB-lite"/>
    </source>
</evidence>
<dbReference type="InterPro" id="IPR001584">
    <property type="entry name" value="Integrase_cat-core"/>
</dbReference>
<dbReference type="Gene3D" id="3.30.70.270">
    <property type="match status" value="1"/>
</dbReference>
<dbReference type="SUPFAM" id="SSF56672">
    <property type="entry name" value="DNA/RNA polymerases"/>
    <property type="match status" value="1"/>
</dbReference>
<dbReference type="CDD" id="cd01644">
    <property type="entry name" value="RT_pepA17"/>
    <property type="match status" value="1"/>
</dbReference>
<evidence type="ECO:0000313" key="5">
    <source>
        <dbReference type="EMBL" id="KAL0172460.1"/>
    </source>
</evidence>
<dbReference type="InterPro" id="IPR000477">
    <property type="entry name" value="RT_dom"/>
</dbReference>
<feature type="compositionally biased region" description="Basic residues" evidence="3">
    <location>
        <begin position="91"/>
        <end position="102"/>
    </location>
</feature>
<dbReference type="Pfam" id="PF17921">
    <property type="entry name" value="Integrase_H2C2"/>
    <property type="match status" value="1"/>
</dbReference>
<feature type="region of interest" description="Disordered" evidence="3">
    <location>
        <begin position="582"/>
        <end position="603"/>
    </location>
</feature>
<feature type="domain" description="Integrase catalytic" evidence="4">
    <location>
        <begin position="1656"/>
        <end position="1821"/>
    </location>
</feature>
<dbReference type="EMBL" id="JAMKFB020000016">
    <property type="protein sequence ID" value="KAL0172460.1"/>
    <property type="molecule type" value="Genomic_DNA"/>
</dbReference>
<dbReference type="Pfam" id="PF00078">
    <property type="entry name" value="RVT_1"/>
    <property type="match status" value="1"/>
</dbReference>
<evidence type="ECO:0000256" key="1">
    <source>
        <dbReference type="ARBA" id="ARBA00010879"/>
    </source>
</evidence>
<dbReference type="InterPro" id="IPR005312">
    <property type="entry name" value="DUF1759"/>
</dbReference>
<dbReference type="EC" id="3.1.26.4" evidence="2"/>
<accession>A0ABD0PFB8</accession>
<dbReference type="PANTHER" id="PTHR47331">
    <property type="entry name" value="PHD-TYPE DOMAIN-CONTAINING PROTEIN"/>
    <property type="match status" value="1"/>
</dbReference>
<dbReference type="Proteomes" id="UP001529510">
    <property type="component" value="Unassembled WGS sequence"/>
</dbReference>
<dbReference type="InterPro" id="IPR008042">
    <property type="entry name" value="Retrotrans_Pao"/>
</dbReference>
<dbReference type="PANTHER" id="PTHR47331:SF5">
    <property type="entry name" value="RIBONUCLEASE H"/>
    <property type="match status" value="1"/>
</dbReference>
<dbReference type="PROSITE" id="PS50994">
    <property type="entry name" value="INTEGRASE"/>
    <property type="match status" value="1"/>
</dbReference>
<feature type="compositionally biased region" description="Low complexity" evidence="3">
    <location>
        <begin position="14"/>
        <end position="31"/>
    </location>
</feature>
<evidence type="ECO:0000259" key="4">
    <source>
        <dbReference type="PROSITE" id="PS50994"/>
    </source>
</evidence>
<dbReference type="InterPro" id="IPR043128">
    <property type="entry name" value="Rev_trsase/Diguanyl_cyclase"/>
</dbReference>
<protein>
    <recommendedName>
        <fullName evidence="2">ribonuclease H</fullName>
        <ecNumber evidence="2">3.1.26.4</ecNumber>
    </recommendedName>
</protein>
<dbReference type="InterPro" id="IPR036397">
    <property type="entry name" value="RNaseH_sf"/>
</dbReference>
<feature type="compositionally biased region" description="Low complexity" evidence="3">
    <location>
        <begin position="78"/>
        <end position="90"/>
    </location>
</feature>
<comment type="similarity">
    <text evidence="1">Belongs to the beta type-B retroviral polymerase family. HERV class-II K(HML-2) pol subfamily.</text>
</comment>
<feature type="compositionally biased region" description="Basic and acidic residues" evidence="3">
    <location>
        <begin position="585"/>
        <end position="603"/>
    </location>
</feature>
<dbReference type="Gene3D" id="3.10.10.10">
    <property type="entry name" value="HIV Type 1 Reverse Transcriptase, subunit A, domain 1"/>
    <property type="match status" value="1"/>
</dbReference>
<feature type="region of interest" description="Disordered" evidence="3">
    <location>
        <begin position="1"/>
        <end position="109"/>
    </location>
</feature>